<keyword evidence="5 6" id="KW-0472">Membrane</keyword>
<proteinExistence type="predicted"/>
<evidence type="ECO:0000313" key="7">
    <source>
        <dbReference type="EMBL" id="HIZ15707.1"/>
    </source>
</evidence>
<dbReference type="PANTHER" id="PTHR30213:SF0">
    <property type="entry name" value="UPF0761 MEMBRANE PROTEIN YIHY"/>
    <property type="match status" value="1"/>
</dbReference>
<keyword evidence="3 6" id="KW-0812">Transmembrane</keyword>
<feature type="transmembrane region" description="Helical" evidence="6">
    <location>
        <begin position="161"/>
        <end position="184"/>
    </location>
</feature>
<organism evidence="7 8">
    <name type="scientific">Candidatus Tidjanibacter faecipullorum</name>
    <dbReference type="NCBI Taxonomy" id="2838766"/>
    <lineage>
        <taxon>Bacteria</taxon>
        <taxon>Pseudomonadati</taxon>
        <taxon>Bacteroidota</taxon>
        <taxon>Bacteroidia</taxon>
        <taxon>Bacteroidales</taxon>
        <taxon>Rikenellaceae</taxon>
        <taxon>Tidjanibacter</taxon>
    </lineage>
</organism>
<evidence type="ECO:0000313" key="8">
    <source>
        <dbReference type="Proteomes" id="UP000824014"/>
    </source>
</evidence>
<evidence type="ECO:0000256" key="4">
    <source>
        <dbReference type="ARBA" id="ARBA00022989"/>
    </source>
</evidence>
<evidence type="ECO:0000256" key="5">
    <source>
        <dbReference type="ARBA" id="ARBA00023136"/>
    </source>
</evidence>
<keyword evidence="4 6" id="KW-1133">Transmembrane helix</keyword>
<protein>
    <submittedName>
        <fullName evidence="7">YihY/virulence factor BrkB family protein</fullName>
    </submittedName>
</protein>
<feature type="transmembrane region" description="Helical" evidence="6">
    <location>
        <begin position="199"/>
        <end position="217"/>
    </location>
</feature>
<reference evidence="7" key="2">
    <citation type="submission" date="2021-04" db="EMBL/GenBank/DDBJ databases">
        <authorList>
            <person name="Gilroy R."/>
        </authorList>
    </citation>
    <scope>NUCLEOTIDE SEQUENCE</scope>
    <source>
        <strain evidence="7">ChiHjej11B10-19426</strain>
    </source>
</reference>
<reference evidence="7" key="1">
    <citation type="journal article" date="2021" name="PeerJ">
        <title>Extensive microbial diversity within the chicken gut microbiome revealed by metagenomics and culture.</title>
        <authorList>
            <person name="Gilroy R."/>
            <person name="Ravi A."/>
            <person name="Getino M."/>
            <person name="Pursley I."/>
            <person name="Horton D.L."/>
            <person name="Alikhan N.F."/>
            <person name="Baker D."/>
            <person name="Gharbi K."/>
            <person name="Hall N."/>
            <person name="Watson M."/>
            <person name="Adriaenssens E.M."/>
            <person name="Foster-Nyarko E."/>
            <person name="Jarju S."/>
            <person name="Secka A."/>
            <person name="Antonio M."/>
            <person name="Oren A."/>
            <person name="Chaudhuri R.R."/>
            <person name="La Ragione R."/>
            <person name="Hildebrand F."/>
            <person name="Pallen M.J."/>
        </authorList>
    </citation>
    <scope>NUCLEOTIDE SEQUENCE</scope>
    <source>
        <strain evidence="7">ChiHjej11B10-19426</strain>
    </source>
</reference>
<dbReference type="PANTHER" id="PTHR30213">
    <property type="entry name" value="INNER MEMBRANE PROTEIN YHJD"/>
    <property type="match status" value="1"/>
</dbReference>
<dbReference type="Pfam" id="PF03631">
    <property type="entry name" value="Virul_fac_BrkB"/>
    <property type="match status" value="1"/>
</dbReference>
<keyword evidence="2" id="KW-1003">Cell membrane</keyword>
<dbReference type="NCBIfam" id="TIGR00765">
    <property type="entry name" value="yihY_not_rbn"/>
    <property type="match status" value="1"/>
</dbReference>
<feature type="transmembrane region" description="Helical" evidence="6">
    <location>
        <begin position="59"/>
        <end position="79"/>
    </location>
</feature>
<gene>
    <name evidence="7" type="ORF">H9816_07355</name>
</gene>
<feature type="transmembrane region" description="Helical" evidence="6">
    <location>
        <begin position="121"/>
        <end position="141"/>
    </location>
</feature>
<sequence length="447" mass="50694">MKAKAFFKKIQDFISGEVWLRTPDEYDSRKQWWFVRQLRLILYTAQGVRQHNTVVHSAALTFYTLMSLVPFLALGFGIIKGFGFEHTLEEYLYDRFPQSEALIANVFTFINNVLMRTSGGLVAITGMVVLVWAAASVFNNVESAFNAIWEVKQSRSLTRKASTYTAVIFILPLLVTLLIILLSYVRHLLATHIPFSDGVLYWVISFALIWLILAAAYKLIPNTKVNVGYAAQAALFAAIAFSAFQMFYVYLQNSVSSYNIIYGSFAAIPLFLFWIQVSWQIILFGAELSFAFQNVNSFMQEQDAHTICTDNRRKVMVATLLVIMRSYRNNQEGISATDIAHTLRLSVRLVRDATYTLEKAKIIVVIPRDNDKNQKTKHYVPPYGIHGMTLCDVITLTEHIGTTVHGQADNHYLRVASERLDSMAAHMAASNDNILLTDLLNESDDHR</sequence>
<evidence type="ECO:0000256" key="2">
    <source>
        <dbReference type="ARBA" id="ARBA00022475"/>
    </source>
</evidence>
<accession>A0A9D2IMJ3</accession>
<feature type="transmembrane region" description="Helical" evidence="6">
    <location>
        <begin position="257"/>
        <end position="275"/>
    </location>
</feature>
<feature type="transmembrane region" description="Helical" evidence="6">
    <location>
        <begin position="229"/>
        <end position="251"/>
    </location>
</feature>
<evidence type="ECO:0000256" key="6">
    <source>
        <dbReference type="SAM" id="Phobius"/>
    </source>
</evidence>
<dbReference type="GO" id="GO:0005886">
    <property type="term" value="C:plasma membrane"/>
    <property type="evidence" value="ECO:0007669"/>
    <property type="project" value="UniProtKB-SubCell"/>
</dbReference>
<dbReference type="AlphaFoldDB" id="A0A9D2IMJ3"/>
<evidence type="ECO:0000256" key="1">
    <source>
        <dbReference type="ARBA" id="ARBA00004651"/>
    </source>
</evidence>
<dbReference type="Proteomes" id="UP000824014">
    <property type="component" value="Unassembled WGS sequence"/>
</dbReference>
<name>A0A9D2IMJ3_9BACT</name>
<dbReference type="InterPro" id="IPR017039">
    <property type="entry name" value="Virul_fac_BrkB"/>
</dbReference>
<dbReference type="EMBL" id="DXCC01000028">
    <property type="protein sequence ID" value="HIZ15707.1"/>
    <property type="molecule type" value="Genomic_DNA"/>
</dbReference>
<comment type="subcellular location">
    <subcellularLocation>
        <location evidence="1">Cell membrane</location>
        <topology evidence="1">Multi-pass membrane protein</topology>
    </subcellularLocation>
</comment>
<evidence type="ECO:0000256" key="3">
    <source>
        <dbReference type="ARBA" id="ARBA00022692"/>
    </source>
</evidence>
<comment type="caution">
    <text evidence="7">The sequence shown here is derived from an EMBL/GenBank/DDBJ whole genome shotgun (WGS) entry which is preliminary data.</text>
</comment>